<gene>
    <name evidence="2" type="ORF">PARMNEM_LOCUS17781</name>
</gene>
<name>A0AAV1LU98_9NEOP</name>
<keyword evidence="1" id="KW-0472">Membrane</keyword>
<evidence type="ECO:0000313" key="3">
    <source>
        <dbReference type="Proteomes" id="UP001314205"/>
    </source>
</evidence>
<organism evidence="2 3">
    <name type="scientific">Parnassius mnemosyne</name>
    <name type="common">clouded apollo</name>
    <dbReference type="NCBI Taxonomy" id="213953"/>
    <lineage>
        <taxon>Eukaryota</taxon>
        <taxon>Metazoa</taxon>
        <taxon>Ecdysozoa</taxon>
        <taxon>Arthropoda</taxon>
        <taxon>Hexapoda</taxon>
        <taxon>Insecta</taxon>
        <taxon>Pterygota</taxon>
        <taxon>Neoptera</taxon>
        <taxon>Endopterygota</taxon>
        <taxon>Lepidoptera</taxon>
        <taxon>Glossata</taxon>
        <taxon>Ditrysia</taxon>
        <taxon>Papilionoidea</taxon>
        <taxon>Papilionidae</taxon>
        <taxon>Parnassiinae</taxon>
        <taxon>Parnassini</taxon>
        <taxon>Parnassius</taxon>
        <taxon>Driopa</taxon>
    </lineage>
</organism>
<accession>A0AAV1LU98</accession>
<keyword evidence="1" id="KW-1133">Transmembrane helix</keyword>
<dbReference type="EMBL" id="CAVLGL010000104">
    <property type="protein sequence ID" value="CAK1598836.1"/>
    <property type="molecule type" value="Genomic_DNA"/>
</dbReference>
<keyword evidence="3" id="KW-1185">Reference proteome</keyword>
<dbReference type="AlphaFoldDB" id="A0AAV1LU98"/>
<protein>
    <submittedName>
        <fullName evidence="2">Uncharacterized protein</fullName>
    </submittedName>
</protein>
<sequence>MNENKYYIIFTIFQLVQIAVSSVLDPMIGSRLSAAFQIAFETTSNFYEMFEQCVNTPMPNQQFITDNLHNFVNYPMKTTVGFNPKYSSNRKFFANMISTPAFKEILTKDVYEMRIGYLKKMKYCDEAIMDQQILKDFYDREVDQSKV</sequence>
<keyword evidence="1" id="KW-0812">Transmembrane</keyword>
<proteinExistence type="predicted"/>
<feature type="transmembrane region" description="Helical" evidence="1">
    <location>
        <begin position="6"/>
        <end position="24"/>
    </location>
</feature>
<comment type="caution">
    <text evidence="2">The sequence shown here is derived from an EMBL/GenBank/DDBJ whole genome shotgun (WGS) entry which is preliminary data.</text>
</comment>
<reference evidence="2 3" key="1">
    <citation type="submission" date="2023-11" db="EMBL/GenBank/DDBJ databases">
        <authorList>
            <person name="Hedman E."/>
            <person name="Englund M."/>
            <person name="Stromberg M."/>
            <person name="Nyberg Akerstrom W."/>
            <person name="Nylinder S."/>
            <person name="Jareborg N."/>
            <person name="Kallberg Y."/>
            <person name="Kronander E."/>
        </authorList>
    </citation>
    <scope>NUCLEOTIDE SEQUENCE [LARGE SCALE GENOMIC DNA]</scope>
</reference>
<evidence type="ECO:0000256" key="1">
    <source>
        <dbReference type="SAM" id="Phobius"/>
    </source>
</evidence>
<evidence type="ECO:0000313" key="2">
    <source>
        <dbReference type="EMBL" id="CAK1598836.1"/>
    </source>
</evidence>
<dbReference type="Proteomes" id="UP001314205">
    <property type="component" value="Unassembled WGS sequence"/>
</dbReference>